<dbReference type="GO" id="GO:0016740">
    <property type="term" value="F:transferase activity"/>
    <property type="evidence" value="ECO:0007669"/>
    <property type="project" value="UniProtKB-KW"/>
</dbReference>
<evidence type="ECO:0000259" key="1">
    <source>
        <dbReference type="Pfam" id="PF04230"/>
    </source>
</evidence>
<dbReference type="AlphaFoldDB" id="A0A5C6FKC1"/>
<feature type="domain" description="Polysaccharide pyruvyl transferase" evidence="1">
    <location>
        <begin position="48"/>
        <end position="356"/>
    </location>
</feature>
<dbReference type="InterPro" id="IPR007345">
    <property type="entry name" value="Polysacch_pyruvyl_Trfase"/>
</dbReference>
<dbReference type="OrthoDB" id="5093983at2"/>
<proteinExistence type="predicted"/>
<reference evidence="2 3" key="1">
    <citation type="submission" date="2019-02" db="EMBL/GenBank/DDBJ databases">
        <title>Deep-cultivation of Planctomycetes and their phenomic and genomic characterization uncovers novel biology.</title>
        <authorList>
            <person name="Wiegand S."/>
            <person name="Jogler M."/>
            <person name="Boedeker C."/>
            <person name="Pinto D."/>
            <person name="Vollmers J."/>
            <person name="Rivas-Marin E."/>
            <person name="Kohn T."/>
            <person name="Peeters S.H."/>
            <person name="Heuer A."/>
            <person name="Rast P."/>
            <person name="Oberbeckmann S."/>
            <person name="Bunk B."/>
            <person name="Jeske O."/>
            <person name="Meyerdierks A."/>
            <person name="Storesund J.E."/>
            <person name="Kallscheuer N."/>
            <person name="Luecker S."/>
            <person name="Lage O.M."/>
            <person name="Pohl T."/>
            <person name="Merkel B.J."/>
            <person name="Hornburger P."/>
            <person name="Mueller R.-W."/>
            <person name="Bruemmer F."/>
            <person name="Labrenz M."/>
            <person name="Spormann A.M."/>
            <person name="Op Den Camp H."/>
            <person name="Overmann J."/>
            <person name="Amann R."/>
            <person name="Jetten M.S.M."/>
            <person name="Mascher T."/>
            <person name="Medema M.H."/>
            <person name="Devos D.P."/>
            <person name="Kaster A.-K."/>
            <person name="Ovreas L."/>
            <person name="Rohde M."/>
            <person name="Galperin M.Y."/>
            <person name="Jogler C."/>
        </authorList>
    </citation>
    <scope>NUCLEOTIDE SEQUENCE [LARGE SCALE GENOMIC DNA]</scope>
    <source>
        <strain evidence="2 3">V7</strain>
    </source>
</reference>
<evidence type="ECO:0000313" key="3">
    <source>
        <dbReference type="Proteomes" id="UP000316476"/>
    </source>
</evidence>
<name>A0A5C6FKC1_9PLAN</name>
<accession>A0A5C6FKC1</accession>
<dbReference type="EMBL" id="SJPZ01000002">
    <property type="protein sequence ID" value="TWU62560.1"/>
    <property type="molecule type" value="Genomic_DNA"/>
</dbReference>
<keyword evidence="2" id="KW-0808">Transferase</keyword>
<dbReference type="RefSeq" id="WP_146415352.1">
    <property type="nucleotide sequence ID" value="NZ_SJPZ01000002.1"/>
</dbReference>
<dbReference type="Proteomes" id="UP000316476">
    <property type="component" value="Unassembled WGS sequence"/>
</dbReference>
<protein>
    <submittedName>
        <fullName evidence="2">Polysaccharide pyruvyl transferase</fullName>
    </submittedName>
</protein>
<gene>
    <name evidence="2" type="ORF">V7x_42950</name>
</gene>
<comment type="caution">
    <text evidence="2">The sequence shown here is derived from an EMBL/GenBank/DDBJ whole genome shotgun (WGS) entry which is preliminary data.</text>
</comment>
<organism evidence="2 3">
    <name type="scientific">Crateriforma conspicua</name>
    <dbReference type="NCBI Taxonomy" id="2527996"/>
    <lineage>
        <taxon>Bacteria</taxon>
        <taxon>Pseudomonadati</taxon>
        <taxon>Planctomycetota</taxon>
        <taxon>Planctomycetia</taxon>
        <taxon>Planctomycetales</taxon>
        <taxon>Planctomycetaceae</taxon>
        <taxon>Crateriforma</taxon>
    </lineage>
</organism>
<evidence type="ECO:0000313" key="2">
    <source>
        <dbReference type="EMBL" id="TWU62560.1"/>
    </source>
</evidence>
<sequence>MKEKVSMTTRRDMLNALLLSGLAGTPRLFADEARPKHILLRSSWQTVNIGDIAHTPGVLRIIERELPDVEVTLWPMKLDNGVDEILRRRFPRLRIATTKQEVTNAFDECDFLLHGSGANFVSERGVRRWKAETAKPYGVYGITLPSDKRSAMQRSNMGNFKETIELLSQASFVFFRDSRSLAFAKESGCSSPIMQFGPDGAFGCDLRNDEAATKFLQANDLQKGKFLCCIPRLRFTPYWVLSSKKRPFDRVRDKRNREMASKDHQVLVEAITQVVQQTDMKILLCPEDQTQMQVGKQHVWDQLPESALERVVWKPTYWLTGEAVVTYIQSAGLFGFEMHSPIMCIGHGVPAIVCRWAEQTTKGYMWEDIGLSDWLFDMDDPNQVARVVPTVLEMAKNPVAAKEKAAKAQARVLDLQAETMQILNEQLDRS</sequence>
<dbReference type="Pfam" id="PF04230">
    <property type="entry name" value="PS_pyruv_trans"/>
    <property type="match status" value="1"/>
</dbReference>